<comment type="cofactor">
    <cofactor evidence="1">
        <name>Zn(2+)</name>
        <dbReference type="ChEBI" id="CHEBI:29105"/>
    </cofactor>
</comment>
<accession>A0A073ITU2</accession>
<dbReference type="GO" id="GO:0016787">
    <property type="term" value="F:hydrolase activity"/>
    <property type="evidence" value="ECO:0007669"/>
    <property type="project" value="UniProtKB-KW"/>
</dbReference>
<gene>
    <name evidence="7" type="ORF">EH55_13725</name>
</gene>
<proteinExistence type="inferred from homology"/>
<dbReference type="GeneID" id="90982945"/>
<dbReference type="eggNOG" id="COG0491">
    <property type="taxonomic scope" value="Bacteria"/>
</dbReference>
<keyword evidence="5" id="KW-0862">Zinc</keyword>
<dbReference type="GO" id="GO:0046872">
    <property type="term" value="F:metal ion binding"/>
    <property type="evidence" value="ECO:0007669"/>
    <property type="project" value="UniProtKB-KW"/>
</dbReference>
<evidence type="ECO:0000259" key="6">
    <source>
        <dbReference type="SMART" id="SM00849"/>
    </source>
</evidence>
<protein>
    <recommendedName>
        <fullName evidence="6">Metallo-beta-lactamase domain-containing protein</fullName>
    </recommendedName>
</protein>
<evidence type="ECO:0000256" key="2">
    <source>
        <dbReference type="ARBA" id="ARBA00007749"/>
    </source>
</evidence>
<dbReference type="InterPro" id="IPR001279">
    <property type="entry name" value="Metallo-B-lactamas"/>
</dbReference>
<dbReference type="OrthoDB" id="9802897at2"/>
<dbReference type="SUPFAM" id="SSF56281">
    <property type="entry name" value="Metallo-hydrolase/oxidoreductase"/>
    <property type="match status" value="1"/>
</dbReference>
<sequence>MQRSIEILIAGFPGKADVAYLGWSTVALLHLKERLVLLDTSNAGARPMLISALRERDISFSAITDVFLSHLHFDHAANCLLFPGATFHLSWKEWEYANTADDVFVNEGALISLRSFRKHFIEKDGQEIFDGVYAYLTPGHTPGSTSLIGRDDLGTWAFCGDAVKNRSELSGKGVGITLDSQTSNKSICKIKGLANHILPGHDCWLKLENDVVIPEGGNDVTIIFPEGITCCGKSQLTLSID</sequence>
<dbReference type="STRING" id="2754.EH55_13725"/>
<dbReference type="PANTHER" id="PTHR42978">
    <property type="entry name" value="QUORUM-QUENCHING LACTONASE YTNP-RELATED-RELATED"/>
    <property type="match status" value="1"/>
</dbReference>
<dbReference type="PANTHER" id="PTHR42978:SF2">
    <property type="entry name" value="102 KBASES UNSTABLE REGION: FROM 1 TO 119443"/>
    <property type="match status" value="1"/>
</dbReference>
<keyword evidence="8" id="KW-1185">Reference proteome</keyword>
<evidence type="ECO:0000256" key="1">
    <source>
        <dbReference type="ARBA" id="ARBA00001947"/>
    </source>
</evidence>
<feature type="domain" description="Metallo-beta-lactamase" evidence="6">
    <location>
        <begin position="23"/>
        <end position="201"/>
    </location>
</feature>
<reference evidence="7 8" key="1">
    <citation type="submission" date="2014-04" db="EMBL/GenBank/DDBJ databases">
        <title>Draft Genome Sequence of Synergistes jonesii.</title>
        <authorList>
            <person name="Coil D.A."/>
            <person name="Eisen J.A."/>
            <person name="Holland-Moritz H.E."/>
        </authorList>
    </citation>
    <scope>NUCLEOTIDE SEQUENCE [LARGE SCALE GENOMIC DNA]</scope>
    <source>
        <strain evidence="7 8">78-1</strain>
    </source>
</reference>
<dbReference type="EMBL" id="JMKI01000009">
    <property type="protein sequence ID" value="KEJ92970.1"/>
    <property type="molecule type" value="Genomic_DNA"/>
</dbReference>
<keyword evidence="3" id="KW-0479">Metal-binding</keyword>
<dbReference type="InterPro" id="IPR036866">
    <property type="entry name" value="RibonucZ/Hydroxyglut_hydro"/>
</dbReference>
<keyword evidence="4" id="KW-0378">Hydrolase</keyword>
<dbReference type="RefSeq" id="WP_037974760.1">
    <property type="nucleotide sequence ID" value="NZ_JAWRIX010000046.1"/>
</dbReference>
<dbReference type="Pfam" id="PF00753">
    <property type="entry name" value="Lactamase_B"/>
    <property type="match status" value="1"/>
</dbReference>
<evidence type="ECO:0000256" key="3">
    <source>
        <dbReference type="ARBA" id="ARBA00022723"/>
    </source>
</evidence>
<organism evidence="7 8">
    <name type="scientific">Synergistes jonesii</name>
    <dbReference type="NCBI Taxonomy" id="2754"/>
    <lineage>
        <taxon>Bacteria</taxon>
        <taxon>Thermotogati</taxon>
        <taxon>Synergistota</taxon>
        <taxon>Synergistia</taxon>
        <taxon>Synergistales</taxon>
        <taxon>Synergistaceae</taxon>
        <taxon>Synergistes</taxon>
    </lineage>
</organism>
<evidence type="ECO:0000256" key="5">
    <source>
        <dbReference type="ARBA" id="ARBA00022833"/>
    </source>
</evidence>
<evidence type="ECO:0000313" key="8">
    <source>
        <dbReference type="Proteomes" id="UP000027665"/>
    </source>
</evidence>
<comment type="similarity">
    <text evidence="2">Belongs to the metallo-beta-lactamase superfamily.</text>
</comment>
<evidence type="ECO:0000313" key="7">
    <source>
        <dbReference type="EMBL" id="KEJ92970.1"/>
    </source>
</evidence>
<dbReference type="Gene3D" id="3.60.15.10">
    <property type="entry name" value="Ribonuclease Z/Hydroxyacylglutathione hydrolase-like"/>
    <property type="match status" value="1"/>
</dbReference>
<dbReference type="AlphaFoldDB" id="A0A073ITU2"/>
<name>A0A073ITU2_9BACT</name>
<dbReference type="InterPro" id="IPR051013">
    <property type="entry name" value="MBL_superfamily_lactonases"/>
</dbReference>
<dbReference type="Proteomes" id="UP000027665">
    <property type="component" value="Unassembled WGS sequence"/>
</dbReference>
<dbReference type="SMART" id="SM00849">
    <property type="entry name" value="Lactamase_B"/>
    <property type="match status" value="1"/>
</dbReference>
<evidence type="ECO:0000256" key="4">
    <source>
        <dbReference type="ARBA" id="ARBA00022801"/>
    </source>
</evidence>
<comment type="caution">
    <text evidence="7">The sequence shown here is derived from an EMBL/GenBank/DDBJ whole genome shotgun (WGS) entry which is preliminary data.</text>
</comment>